<dbReference type="SMART" id="SM00260">
    <property type="entry name" value="CheW"/>
    <property type="match status" value="1"/>
</dbReference>
<keyword evidence="6 16" id="KW-0418">Kinase</keyword>
<dbReference type="Pfam" id="PF26379">
    <property type="entry name" value="FimL_2nd"/>
    <property type="match status" value="1"/>
</dbReference>
<evidence type="ECO:0000256" key="2">
    <source>
        <dbReference type="ARBA" id="ARBA00012438"/>
    </source>
</evidence>
<dbReference type="GO" id="GO:0005737">
    <property type="term" value="C:cytoplasm"/>
    <property type="evidence" value="ECO:0007669"/>
    <property type="project" value="InterPro"/>
</dbReference>
<dbReference type="InterPro" id="IPR036641">
    <property type="entry name" value="HPT_dom_sf"/>
</dbReference>
<dbReference type="PROSITE" id="PS50109">
    <property type="entry name" value="HIS_KIN"/>
    <property type="match status" value="1"/>
</dbReference>
<dbReference type="Pfam" id="PF01627">
    <property type="entry name" value="Hpt"/>
    <property type="match status" value="3"/>
</dbReference>
<feature type="domain" description="HPt" evidence="15">
    <location>
        <begin position="1331"/>
        <end position="1437"/>
    </location>
</feature>
<dbReference type="Pfam" id="PF02518">
    <property type="entry name" value="HATPase_c"/>
    <property type="match status" value="1"/>
</dbReference>
<dbReference type="InterPro" id="IPR011006">
    <property type="entry name" value="CheY-like_superfamily"/>
</dbReference>
<dbReference type="SUPFAM" id="SSF47226">
    <property type="entry name" value="Histidine-containing phosphotransfer domain, HPT domain"/>
    <property type="match status" value="5"/>
</dbReference>
<dbReference type="Gene3D" id="1.20.120.160">
    <property type="entry name" value="HPT domain"/>
    <property type="match status" value="4"/>
</dbReference>
<dbReference type="PROSITE" id="PS50894">
    <property type="entry name" value="HPT"/>
    <property type="match status" value="3"/>
</dbReference>
<protein>
    <recommendedName>
        <fullName evidence="3">Chemotaxis protein CheA</fullName>
        <ecNumber evidence="2">2.7.13.3</ecNumber>
    </recommendedName>
</protein>
<evidence type="ECO:0000256" key="8">
    <source>
        <dbReference type="ARBA" id="ARBA00035100"/>
    </source>
</evidence>
<feature type="modified residue" description="Phosphohistidine" evidence="9">
    <location>
        <position position="1147"/>
    </location>
</feature>
<dbReference type="FunFam" id="3.30.565.10:FF:000016">
    <property type="entry name" value="Chemotaxis protein CheA, putative"/>
    <property type="match status" value="1"/>
</dbReference>
<reference evidence="16 17" key="1">
    <citation type="submission" date="2019-03" db="EMBL/GenBank/DDBJ databases">
        <title>Sapientia aquatica gen. nov., sp. nov., isolated from a crater lake.</title>
        <authorList>
            <person name="Felfoldi T."/>
            <person name="Szabo A."/>
            <person name="Toth E."/>
            <person name="Schumann P."/>
            <person name="Keki Z."/>
            <person name="Marialigeti K."/>
            <person name="Mathe I."/>
        </authorList>
    </citation>
    <scope>NUCLEOTIDE SEQUENCE [LARGE SCALE GENOMIC DNA]</scope>
    <source>
        <strain evidence="16 17">SA-152</strain>
    </source>
</reference>
<dbReference type="CDD" id="cd00088">
    <property type="entry name" value="HPT"/>
    <property type="match status" value="2"/>
</dbReference>
<dbReference type="Gene3D" id="3.30.565.10">
    <property type="entry name" value="Histidine kinase-like ATPase, C-terminal domain"/>
    <property type="match status" value="1"/>
</dbReference>
<feature type="domain" description="Response regulatory" evidence="13">
    <location>
        <begin position="2012"/>
        <end position="2128"/>
    </location>
</feature>
<evidence type="ECO:0000313" key="16">
    <source>
        <dbReference type="EMBL" id="TDK67186.1"/>
    </source>
</evidence>
<dbReference type="InterPro" id="IPR005467">
    <property type="entry name" value="His_kinase_dom"/>
</dbReference>
<dbReference type="InterPro" id="IPR036890">
    <property type="entry name" value="HATPase_C_sf"/>
</dbReference>
<dbReference type="Proteomes" id="UP000294829">
    <property type="component" value="Unassembled WGS sequence"/>
</dbReference>
<keyword evidence="4 10" id="KW-0597">Phosphoprotein</keyword>
<dbReference type="GO" id="GO:0006935">
    <property type="term" value="P:chemotaxis"/>
    <property type="evidence" value="ECO:0007669"/>
    <property type="project" value="InterPro"/>
</dbReference>
<dbReference type="InterPro" id="IPR001789">
    <property type="entry name" value="Sig_transdc_resp-reg_receiver"/>
</dbReference>
<gene>
    <name evidence="16" type="ORF">E2I14_05335</name>
</gene>
<keyword evidence="11" id="KW-0175">Coiled coil</keyword>
<dbReference type="SMART" id="SM00073">
    <property type="entry name" value="HPT"/>
    <property type="match status" value="3"/>
</dbReference>
<feature type="modified residue" description="Phosphohistidine" evidence="9">
    <location>
        <position position="1378"/>
    </location>
</feature>
<dbReference type="EC" id="2.7.13.3" evidence="2"/>
<evidence type="ECO:0000256" key="10">
    <source>
        <dbReference type="PROSITE-ProRule" id="PRU00169"/>
    </source>
</evidence>
<dbReference type="PANTHER" id="PTHR43395:SF8">
    <property type="entry name" value="HISTIDINE KINASE"/>
    <property type="match status" value="1"/>
</dbReference>
<evidence type="ECO:0000259" key="12">
    <source>
        <dbReference type="PROSITE" id="PS50109"/>
    </source>
</evidence>
<dbReference type="InterPro" id="IPR058661">
    <property type="entry name" value="FimL_2nd"/>
</dbReference>
<dbReference type="SMART" id="SM01231">
    <property type="entry name" value="H-kinase_dim"/>
    <property type="match status" value="1"/>
</dbReference>
<evidence type="ECO:0000256" key="11">
    <source>
        <dbReference type="SAM" id="Coils"/>
    </source>
</evidence>
<dbReference type="Gene3D" id="2.30.30.40">
    <property type="entry name" value="SH3 Domains"/>
    <property type="match status" value="1"/>
</dbReference>
<sequence>MISSGATQNMQTKFDTGPLSWVMAETREALMNAKRALRDAVEQSAESQSTLLKHAKIYLHQAHGALQMVDVDGVALLSENIEILLDRMADGELAITPVTSGAIEQALDAIQEYLDELLVNGVQQPVRLYPCYRNLLAIKGIDRVSPTDLFFPNLSANTTLTLLSSSGAAVDQKPKKASYANIRQRFEKALLPFLKQSDPQLLSTSAKQMQGLIAEVWHAQTNSQARSFWAVMHGFAELVAEHQVFHEQNVKQLFGRINLQIRRLHEGALSIPESLLRDALFFIARGRNLPPNADNVRRAYELDGQVPSNFETQSFGSIEPGALSISKERLTQIKNLWSKIANGEHGLFEKFEQKMKDLAEVGLKLRSPPLSKLLRELTGLTRHVLQGKPSDAFALEMATSLLFIESALDQITHLPSDFAERADILAARLLSLVSGESPDQSAPWLDDMSRQAQQRQTMAALVGEMQSSLRIVEKTLDEYFRSPTEVNDLVQIDPIMHQIAGALAILDQDEANLALSHTQELIREMAGSEQPTDPAIHAKVAQNIGALSFLIEALQTQPETAKNKFSFDKETGIFKSHFLDKPAAPEAAPADELQSHSPAAEIKPVSTEQELADQQKQSANLASSLVEQPHNAAIQAQLLASLEQERSVARLLDDPNASERASQAIEALTQTDFKVAEPQMNNIISAVVAEQAAVAPPALPTHAPMPVGDDAIDAELLEVFLMEAEEVLASVNETIPLSKADPSNQDHLITLRRSFHTLKGSSRMVGLGAFGNAAWSVEQVMNGWLSDARHGTDDLYALLEKASEVLAAWVADFNAMGTSDITGKALIDAADRLKNGGAYSYDAQLEHPPTPVHSAPTQAIAEVAIETPAANEPTHAESSVAVDSASVEAHAETLAATPAELPATPPQAETESTPTAADHAATAEDVLAAYAAVDVVVPSTPAASADHGAAAELDLHAPEINFAQELTESSNVLHFPESHAVVESAEELANEVTESLLPDIDFGSPAEAIEAVEPAPALIPELVHIESDEIAVAPTAEQDVIELTELEIEPTEVVEEEATAVQAEAIEDAPSAPAAPVQEAQIIEFPSSFTTYEDNVKKIGNIEIGVPLYNIYLAETDEIVRFLSQDFSEWRHEAHRPVTTHSVHAAHSLAGSSATVGFTALQEVAHALEMVLQRVERYPVTLLPGEFDTLDNCVGCVKEMLHRFALAEMPPHKPEQILVLEQLLGMLTDRAQPPEIDAAALDKAKDEFNGLFNETEEDQLVLASALPVIEEPLVAAPEIIAAEPVIAEPLIVEPAVIEPEIVVQAAAPSVEVAPILSLDETRLTDVAALPKDDLDADLLPVFLEEGSDLFPQIGQTLRAWQDAPNDQEHVQALLRLLHTVKGSARMAGAMALGQHTHDMESQIEHLMHAGAPSAAALDHLLAHHDVASTMFEQLRNPQAVVAPAVQADDAAALNDELLPSTSDSPARTGLVELAQLVPLNAPSTGAASANLPANKAAAPLANALTNQALVRVRADILDRLVNQAGEVSISRSRLENEVTTLRSSLQELTENVGRLRDQLREVEIQAETQISSRMALSGEREFDPLEFDRFTRLQELTRMMAESVNDVSTVQTNISKTVEGATNDLVSQARLTRELQQDLMRVRMVPFASISERLYRITRQASKELDKRVNLDIRGTSVEIDRSVLERMAGPFEHLLRNAIVHGIESRQQRQELGKNEIGEILVQIRQEGNEVVINFNDDGRGLDLNRIREKARDSGLLAIGDEVTDSEAVNLIFESGFSTASEVTELAGRGVGMDVVRSEATALGGRVSVDSTPNVGSKFTIHLPLTLAVTQVVLVRSGGKIFAVPSVLVEQVQQLKAQMLAAAYNDGAIMWQGQRVAMHYLSTVLGDYTALPDAQQYTPIIVMRSGNDRVALHVDQVIGNREVVVKNIGPQLARMVGISGATVLGSGDIVLILNPLPLAQKMEHDMLRAPRLLQENSETPQVTAADEALGAVAENAPTTQQPVQGLRRHHIVMVVDDSLTVRKVSQRLLVREGYQVILAKDGVDALQQLQAVKPDVMLVDIEMPRMDGFDLTRNVRNDERLKDVPIIMITSRTADKHRNYAQELGVNAYFGKPFQEDVLLEAISSYLPQLNSVE</sequence>
<evidence type="ECO:0000259" key="15">
    <source>
        <dbReference type="PROSITE" id="PS50894"/>
    </source>
</evidence>
<keyword evidence="5" id="KW-0808">Transferase</keyword>
<evidence type="ECO:0000256" key="9">
    <source>
        <dbReference type="PROSITE-ProRule" id="PRU00110"/>
    </source>
</evidence>
<name>A0A4R5W593_9BURK</name>
<dbReference type="InterPro" id="IPR036061">
    <property type="entry name" value="CheW-like_dom_sf"/>
</dbReference>
<dbReference type="Gene3D" id="3.40.50.2300">
    <property type="match status" value="1"/>
</dbReference>
<dbReference type="PRINTS" id="PR00344">
    <property type="entry name" value="BCTRLSENSOR"/>
</dbReference>
<feature type="domain" description="HPt" evidence="15">
    <location>
        <begin position="1101"/>
        <end position="1204"/>
    </location>
</feature>
<dbReference type="SUPFAM" id="SSF52172">
    <property type="entry name" value="CheY-like"/>
    <property type="match status" value="1"/>
</dbReference>
<keyword evidence="7" id="KW-0902">Two-component regulatory system</keyword>
<dbReference type="PANTHER" id="PTHR43395">
    <property type="entry name" value="SENSOR HISTIDINE KINASE CHEA"/>
    <property type="match status" value="1"/>
</dbReference>
<dbReference type="InterPro" id="IPR004358">
    <property type="entry name" value="Sig_transdc_His_kin-like_C"/>
</dbReference>
<dbReference type="InterPro" id="IPR003594">
    <property type="entry name" value="HATPase_dom"/>
</dbReference>
<organism evidence="16 17">
    <name type="scientific">Sapientia aquatica</name>
    <dbReference type="NCBI Taxonomy" id="1549640"/>
    <lineage>
        <taxon>Bacteria</taxon>
        <taxon>Pseudomonadati</taxon>
        <taxon>Pseudomonadota</taxon>
        <taxon>Betaproteobacteria</taxon>
        <taxon>Burkholderiales</taxon>
        <taxon>Oxalobacteraceae</taxon>
        <taxon>Sapientia</taxon>
    </lineage>
</organism>
<dbReference type="Gene3D" id="1.10.287.560">
    <property type="entry name" value="Histidine kinase CheA-like, homodimeric domain"/>
    <property type="match status" value="1"/>
</dbReference>
<dbReference type="Pfam" id="PF01584">
    <property type="entry name" value="CheW"/>
    <property type="match status" value="1"/>
</dbReference>
<feature type="domain" description="HPt" evidence="15">
    <location>
        <begin position="709"/>
        <end position="809"/>
    </location>
</feature>
<dbReference type="OrthoDB" id="9146932at2"/>
<evidence type="ECO:0000256" key="4">
    <source>
        <dbReference type="ARBA" id="ARBA00022553"/>
    </source>
</evidence>
<evidence type="ECO:0000256" key="3">
    <source>
        <dbReference type="ARBA" id="ARBA00021495"/>
    </source>
</evidence>
<dbReference type="InterPro" id="IPR051315">
    <property type="entry name" value="Bact_Chemotaxis_CheA"/>
</dbReference>
<dbReference type="CDD" id="cd17546">
    <property type="entry name" value="REC_hyHK_CKI1_RcsC-like"/>
    <property type="match status" value="1"/>
</dbReference>
<feature type="coiled-coil region" evidence="11">
    <location>
        <begin position="1531"/>
        <end position="1565"/>
    </location>
</feature>
<evidence type="ECO:0000259" key="14">
    <source>
        <dbReference type="PROSITE" id="PS50851"/>
    </source>
</evidence>
<dbReference type="InterPro" id="IPR004105">
    <property type="entry name" value="CheA-like_dim"/>
</dbReference>
<dbReference type="PROSITE" id="PS50110">
    <property type="entry name" value="RESPONSE_REGULATORY"/>
    <property type="match status" value="1"/>
</dbReference>
<evidence type="ECO:0000313" key="17">
    <source>
        <dbReference type="Proteomes" id="UP000294829"/>
    </source>
</evidence>
<comment type="catalytic activity">
    <reaction evidence="1">
        <text>ATP + protein L-histidine = ADP + protein N-phospho-L-histidine.</text>
        <dbReference type="EC" id="2.7.13.3"/>
    </reaction>
</comment>
<dbReference type="SMART" id="SM00448">
    <property type="entry name" value="REC"/>
    <property type="match status" value="1"/>
</dbReference>
<comment type="function">
    <text evidence="8">Involved in the transmission of sensory signals from the chemoreceptors to the flagellar motors. CheA is autophosphorylated; it can transfer its phosphate group to either CheB or CheY.</text>
</comment>
<accession>A0A4R5W593</accession>
<dbReference type="GO" id="GO:0000155">
    <property type="term" value="F:phosphorelay sensor kinase activity"/>
    <property type="evidence" value="ECO:0007669"/>
    <property type="project" value="InterPro"/>
</dbReference>
<evidence type="ECO:0000256" key="5">
    <source>
        <dbReference type="ARBA" id="ARBA00022679"/>
    </source>
</evidence>
<proteinExistence type="predicted"/>
<keyword evidence="17" id="KW-1185">Reference proteome</keyword>
<evidence type="ECO:0000256" key="7">
    <source>
        <dbReference type="ARBA" id="ARBA00023012"/>
    </source>
</evidence>
<dbReference type="SMART" id="SM00387">
    <property type="entry name" value="HATPase_c"/>
    <property type="match status" value="1"/>
</dbReference>
<evidence type="ECO:0000256" key="1">
    <source>
        <dbReference type="ARBA" id="ARBA00000085"/>
    </source>
</evidence>
<dbReference type="InterPro" id="IPR002545">
    <property type="entry name" value="CheW-lke_dom"/>
</dbReference>
<feature type="modified residue" description="4-aspartylphosphate" evidence="10">
    <location>
        <position position="2061"/>
    </location>
</feature>
<dbReference type="SUPFAM" id="SSF55874">
    <property type="entry name" value="ATPase domain of HSP90 chaperone/DNA topoisomerase II/histidine kinase"/>
    <property type="match status" value="1"/>
</dbReference>
<dbReference type="EMBL" id="SMYL01000002">
    <property type="protein sequence ID" value="TDK67186.1"/>
    <property type="molecule type" value="Genomic_DNA"/>
</dbReference>
<feature type="domain" description="Histidine kinase" evidence="12">
    <location>
        <begin position="1623"/>
        <end position="1828"/>
    </location>
</feature>
<dbReference type="Pfam" id="PF00072">
    <property type="entry name" value="Response_reg"/>
    <property type="match status" value="1"/>
</dbReference>
<feature type="domain" description="CheW-like" evidence="14">
    <location>
        <begin position="1830"/>
        <end position="1965"/>
    </location>
</feature>
<evidence type="ECO:0000259" key="13">
    <source>
        <dbReference type="PROSITE" id="PS50110"/>
    </source>
</evidence>
<dbReference type="InterPro" id="IPR008207">
    <property type="entry name" value="Sig_transdc_His_kin_Hpt_dom"/>
</dbReference>
<evidence type="ECO:0000256" key="6">
    <source>
        <dbReference type="ARBA" id="ARBA00022777"/>
    </source>
</evidence>
<dbReference type="InterPro" id="IPR037006">
    <property type="entry name" value="CheA-like_homodim_sf"/>
</dbReference>
<comment type="caution">
    <text evidence="16">The sequence shown here is derived from an EMBL/GenBank/DDBJ whole genome shotgun (WGS) entry which is preliminary data.</text>
</comment>
<dbReference type="PROSITE" id="PS50851">
    <property type="entry name" value="CHEW"/>
    <property type="match status" value="1"/>
</dbReference>
<dbReference type="SUPFAM" id="SSF50341">
    <property type="entry name" value="CheW-like"/>
    <property type="match status" value="1"/>
</dbReference>
<feature type="modified residue" description="Phosphohistidine" evidence="9">
    <location>
        <position position="756"/>
    </location>
</feature>